<evidence type="ECO:0008006" key="3">
    <source>
        <dbReference type="Google" id="ProtNLM"/>
    </source>
</evidence>
<name>A0ABP7ZT24_9SPHI</name>
<dbReference type="Gene3D" id="2.60.40.1120">
    <property type="entry name" value="Carboxypeptidase-like, regulatory domain"/>
    <property type="match status" value="1"/>
</dbReference>
<organism evidence="1 2">
    <name type="scientific">Sphingobacterium ginsenosidimutans</name>
    <dbReference type="NCBI Taxonomy" id="687845"/>
    <lineage>
        <taxon>Bacteria</taxon>
        <taxon>Pseudomonadati</taxon>
        <taxon>Bacteroidota</taxon>
        <taxon>Sphingobacteriia</taxon>
        <taxon>Sphingobacteriales</taxon>
        <taxon>Sphingobacteriaceae</taxon>
        <taxon>Sphingobacterium</taxon>
    </lineage>
</organism>
<sequence length="203" mass="23366">MKRIQLYNSRILFTVNNVRKTIAFIMKVGDPIKLTWLCIFLLSAFSVSAQLNIPPKAAFDPSEAKELLAPGSSSIKGIAYTRTKNGFGMTGTKTSITRETVYLLPFTKHLAEWDAQNSKMFKNRNKRYVLSDECLQYYLSTTTDEYGNFEFKNLKPGKYLLQTKYYMTHTYDGVDVGTKAYLMEKKVEIKNENEVLDVKFANW</sequence>
<dbReference type="Proteomes" id="UP001500167">
    <property type="component" value="Unassembled WGS sequence"/>
</dbReference>
<proteinExistence type="predicted"/>
<evidence type="ECO:0000313" key="1">
    <source>
        <dbReference type="EMBL" id="GAA4169291.1"/>
    </source>
</evidence>
<protein>
    <recommendedName>
        <fullName evidence="3">Carboxypeptidase regulatory-like domain-containing protein</fullName>
    </recommendedName>
</protein>
<dbReference type="SUPFAM" id="SSF117074">
    <property type="entry name" value="Hypothetical protein PA1324"/>
    <property type="match status" value="1"/>
</dbReference>
<comment type="caution">
    <text evidence="1">The sequence shown here is derived from an EMBL/GenBank/DDBJ whole genome shotgun (WGS) entry which is preliminary data.</text>
</comment>
<dbReference type="RefSeq" id="WP_346084200.1">
    <property type="nucleotide sequence ID" value="NZ_BAAAZK010000002.1"/>
</dbReference>
<dbReference type="EMBL" id="BAAAZK010000002">
    <property type="protein sequence ID" value="GAA4169291.1"/>
    <property type="molecule type" value="Genomic_DNA"/>
</dbReference>
<accession>A0ABP7ZT24</accession>
<evidence type="ECO:0000313" key="2">
    <source>
        <dbReference type="Proteomes" id="UP001500167"/>
    </source>
</evidence>
<reference evidence="2" key="1">
    <citation type="journal article" date="2019" name="Int. J. Syst. Evol. Microbiol.">
        <title>The Global Catalogue of Microorganisms (GCM) 10K type strain sequencing project: providing services to taxonomists for standard genome sequencing and annotation.</title>
        <authorList>
            <consortium name="The Broad Institute Genomics Platform"/>
            <consortium name="The Broad Institute Genome Sequencing Center for Infectious Disease"/>
            <person name="Wu L."/>
            <person name="Ma J."/>
        </authorList>
    </citation>
    <scope>NUCLEOTIDE SEQUENCE [LARGE SCALE GENOMIC DNA]</scope>
    <source>
        <strain evidence="2">JCM 16722</strain>
    </source>
</reference>
<keyword evidence="2" id="KW-1185">Reference proteome</keyword>
<gene>
    <name evidence="1" type="ORF">GCM10022218_05880</name>
</gene>